<feature type="region of interest" description="Disordered" evidence="1">
    <location>
        <begin position="1"/>
        <end position="25"/>
    </location>
</feature>
<evidence type="ECO:0000313" key="2">
    <source>
        <dbReference type="EMBL" id="RBQ14922.1"/>
    </source>
</evidence>
<gene>
    <name evidence="2" type="ORF">DP939_37670</name>
</gene>
<comment type="caution">
    <text evidence="2">The sequence shown here is derived from an EMBL/GenBank/DDBJ whole genome shotgun (WGS) entry which is preliminary data.</text>
</comment>
<dbReference type="RefSeq" id="WP_113985617.1">
    <property type="nucleotide sequence ID" value="NZ_QMEY01000027.1"/>
</dbReference>
<keyword evidence="3" id="KW-1185">Reference proteome</keyword>
<name>A0A366LP42_9ACTN</name>
<dbReference type="Proteomes" id="UP000253303">
    <property type="component" value="Unassembled WGS sequence"/>
</dbReference>
<dbReference type="AlphaFoldDB" id="A0A366LP42"/>
<evidence type="ECO:0000313" key="3">
    <source>
        <dbReference type="Proteomes" id="UP000253303"/>
    </source>
</evidence>
<protein>
    <submittedName>
        <fullName evidence="2">Uncharacterized protein</fullName>
    </submittedName>
</protein>
<evidence type="ECO:0000256" key="1">
    <source>
        <dbReference type="SAM" id="MobiDB-lite"/>
    </source>
</evidence>
<dbReference type="EMBL" id="QMEY01000027">
    <property type="protein sequence ID" value="RBQ14922.1"/>
    <property type="molecule type" value="Genomic_DNA"/>
</dbReference>
<proteinExistence type="predicted"/>
<sequence length="61" mass="6319">MPELPVDPAPGALEDPRRAGRRRAGHRLHARAGVINSCGGELGTLNIALTKGVGVNLCLPP</sequence>
<reference evidence="2 3" key="1">
    <citation type="submission" date="2018-06" db="EMBL/GenBank/DDBJ databases">
        <title>Sphaerisporangium craniellae sp. nov., isolated from a marine sponge in the South China Sea.</title>
        <authorList>
            <person name="Li L."/>
        </authorList>
    </citation>
    <scope>NUCLEOTIDE SEQUENCE [LARGE SCALE GENOMIC DNA]</scope>
    <source>
        <strain evidence="2 3">LHW63015</strain>
    </source>
</reference>
<accession>A0A366LP42</accession>
<organism evidence="2 3">
    <name type="scientific">Spongiactinospora rosea</name>
    <dbReference type="NCBI Taxonomy" id="2248750"/>
    <lineage>
        <taxon>Bacteria</taxon>
        <taxon>Bacillati</taxon>
        <taxon>Actinomycetota</taxon>
        <taxon>Actinomycetes</taxon>
        <taxon>Streptosporangiales</taxon>
        <taxon>Streptosporangiaceae</taxon>
        <taxon>Spongiactinospora</taxon>
    </lineage>
</organism>